<sequence>MIKLGIIGCGNMARSFLDRFHDVDHEIKVVAAVDIDIEKTKKVSEKFQGIRSTTKYFEIFDYIDAALVVLPHHLHHQVALDCINAGKHVLLEKPMAITERQCIELIRAAESNQKILMIGYVMRYHRLTLAFKDAIDKSTIGDVFQLSIWTEQHT</sequence>
<proteinExistence type="predicted"/>
<dbReference type="PANTHER" id="PTHR43377:SF1">
    <property type="entry name" value="BILIVERDIN REDUCTASE A"/>
    <property type="match status" value="1"/>
</dbReference>
<reference evidence="2" key="1">
    <citation type="submission" date="2018-05" db="EMBL/GenBank/DDBJ databases">
        <authorList>
            <person name="Lanie J.A."/>
            <person name="Ng W.-L."/>
            <person name="Kazmierczak K.M."/>
            <person name="Andrzejewski T.M."/>
            <person name="Davidsen T.M."/>
            <person name="Wayne K.J."/>
            <person name="Tettelin H."/>
            <person name="Glass J.I."/>
            <person name="Rusch D."/>
            <person name="Podicherti R."/>
            <person name="Tsui H.-C.T."/>
            <person name="Winkler M.E."/>
        </authorList>
    </citation>
    <scope>NUCLEOTIDE SEQUENCE</scope>
</reference>
<evidence type="ECO:0000313" key="2">
    <source>
        <dbReference type="EMBL" id="SVE13629.1"/>
    </source>
</evidence>
<dbReference type="InterPro" id="IPR000683">
    <property type="entry name" value="Gfo/Idh/MocA-like_OxRdtase_N"/>
</dbReference>
<dbReference type="InterPro" id="IPR051450">
    <property type="entry name" value="Gfo/Idh/MocA_Oxidoreductases"/>
</dbReference>
<dbReference type="Gene3D" id="3.40.50.720">
    <property type="entry name" value="NAD(P)-binding Rossmann-like Domain"/>
    <property type="match status" value="1"/>
</dbReference>
<feature type="non-terminal residue" evidence="2">
    <location>
        <position position="1"/>
    </location>
</feature>
<dbReference type="EMBL" id="UINC01196571">
    <property type="protein sequence ID" value="SVE13629.1"/>
    <property type="molecule type" value="Genomic_DNA"/>
</dbReference>
<accession>A0A383B1H4</accession>
<dbReference type="InterPro" id="IPR036291">
    <property type="entry name" value="NAD(P)-bd_dom_sf"/>
</dbReference>
<dbReference type="AlphaFoldDB" id="A0A383B1H4"/>
<feature type="non-terminal residue" evidence="2">
    <location>
        <position position="154"/>
    </location>
</feature>
<organism evidence="2">
    <name type="scientific">marine metagenome</name>
    <dbReference type="NCBI Taxonomy" id="408172"/>
    <lineage>
        <taxon>unclassified sequences</taxon>
        <taxon>metagenomes</taxon>
        <taxon>ecological metagenomes</taxon>
    </lineage>
</organism>
<feature type="domain" description="Gfo/Idh/MocA-like oxidoreductase N-terminal" evidence="1">
    <location>
        <begin position="2"/>
        <end position="120"/>
    </location>
</feature>
<evidence type="ECO:0000259" key="1">
    <source>
        <dbReference type="Pfam" id="PF01408"/>
    </source>
</evidence>
<dbReference type="SUPFAM" id="SSF51735">
    <property type="entry name" value="NAD(P)-binding Rossmann-fold domains"/>
    <property type="match status" value="1"/>
</dbReference>
<dbReference type="PANTHER" id="PTHR43377">
    <property type="entry name" value="BILIVERDIN REDUCTASE A"/>
    <property type="match status" value="1"/>
</dbReference>
<gene>
    <name evidence="2" type="ORF">METZ01_LOCUS466483</name>
</gene>
<name>A0A383B1H4_9ZZZZ</name>
<protein>
    <recommendedName>
        <fullName evidence="1">Gfo/Idh/MocA-like oxidoreductase N-terminal domain-containing protein</fullName>
    </recommendedName>
</protein>
<dbReference type="GO" id="GO:0000166">
    <property type="term" value="F:nucleotide binding"/>
    <property type="evidence" value="ECO:0007669"/>
    <property type="project" value="InterPro"/>
</dbReference>
<dbReference type="Pfam" id="PF01408">
    <property type="entry name" value="GFO_IDH_MocA"/>
    <property type="match status" value="1"/>
</dbReference>